<dbReference type="EMBL" id="QGKX02000088">
    <property type="protein sequence ID" value="KAF3584994.1"/>
    <property type="molecule type" value="Genomic_DNA"/>
</dbReference>
<sequence length="72" mass="8307">MEFSSERDSTSGSGGGMHREQRRRRLQEYFRLYEDEAGVAVSLRGHWWWGKVGFHGLIQTRVSSELHVAIEG</sequence>
<dbReference type="Proteomes" id="UP000712600">
    <property type="component" value="Unassembled WGS sequence"/>
</dbReference>
<comment type="caution">
    <text evidence="2">The sequence shown here is derived from an EMBL/GenBank/DDBJ whole genome shotgun (WGS) entry which is preliminary data.</text>
</comment>
<proteinExistence type="predicted"/>
<dbReference type="AlphaFoldDB" id="A0A8S9RZC2"/>
<feature type="region of interest" description="Disordered" evidence="1">
    <location>
        <begin position="1"/>
        <end position="21"/>
    </location>
</feature>
<reference evidence="2" key="1">
    <citation type="submission" date="2019-12" db="EMBL/GenBank/DDBJ databases">
        <title>Genome sequencing and annotation of Brassica cretica.</title>
        <authorList>
            <person name="Studholme D.J."/>
            <person name="Sarris P."/>
        </authorList>
    </citation>
    <scope>NUCLEOTIDE SEQUENCE</scope>
    <source>
        <strain evidence="2">PFS-109/04</strain>
        <tissue evidence="2">Leaf</tissue>
    </source>
</reference>
<protein>
    <submittedName>
        <fullName evidence="2">Uncharacterized protein</fullName>
    </submittedName>
</protein>
<organism evidence="2 3">
    <name type="scientific">Brassica cretica</name>
    <name type="common">Mustard</name>
    <dbReference type="NCBI Taxonomy" id="69181"/>
    <lineage>
        <taxon>Eukaryota</taxon>
        <taxon>Viridiplantae</taxon>
        <taxon>Streptophyta</taxon>
        <taxon>Embryophyta</taxon>
        <taxon>Tracheophyta</taxon>
        <taxon>Spermatophyta</taxon>
        <taxon>Magnoliopsida</taxon>
        <taxon>eudicotyledons</taxon>
        <taxon>Gunneridae</taxon>
        <taxon>Pentapetalae</taxon>
        <taxon>rosids</taxon>
        <taxon>malvids</taxon>
        <taxon>Brassicales</taxon>
        <taxon>Brassicaceae</taxon>
        <taxon>Brassiceae</taxon>
        <taxon>Brassica</taxon>
    </lineage>
</organism>
<accession>A0A8S9RZC2</accession>
<evidence type="ECO:0000256" key="1">
    <source>
        <dbReference type="SAM" id="MobiDB-lite"/>
    </source>
</evidence>
<evidence type="ECO:0000313" key="3">
    <source>
        <dbReference type="Proteomes" id="UP000712600"/>
    </source>
</evidence>
<gene>
    <name evidence="2" type="ORF">F2Q69_00027730</name>
</gene>
<name>A0A8S9RZC2_BRACR</name>
<evidence type="ECO:0000313" key="2">
    <source>
        <dbReference type="EMBL" id="KAF3584994.1"/>
    </source>
</evidence>